<dbReference type="Pfam" id="PF03188">
    <property type="entry name" value="Cytochrom_B561"/>
    <property type="match status" value="1"/>
</dbReference>
<evidence type="ECO:0000256" key="10">
    <source>
        <dbReference type="ARBA" id="ARBA00023136"/>
    </source>
</evidence>
<dbReference type="GO" id="GO:0016491">
    <property type="term" value="F:oxidoreductase activity"/>
    <property type="evidence" value="ECO:0007669"/>
    <property type="project" value="InterPro"/>
</dbReference>
<evidence type="ECO:0000313" key="13">
    <source>
        <dbReference type="EMBL" id="CAD8672035.1"/>
    </source>
</evidence>
<dbReference type="EMBL" id="HBFA01021943">
    <property type="protein sequence ID" value="CAD8672035.1"/>
    <property type="molecule type" value="Transcribed_RNA"/>
</dbReference>
<evidence type="ECO:0000256" key="4">
    <source>
        <dbReference type="ARBA" id="ARBA00022617"/>
    </source>
</evidence>
<dbReference type="PROSITE" id="PS50939">
    <property type="entry name" value="CYTOCHROME_B561"/>
    <property type="match status" value="1"/>
</dbReference>
<dbReference type="AlphaFoldDB" id="A0A7S0RAL2"/>
<comment type="cofactor">
    <cofactor evidence="1">
        <name>heme b</name>
        <dbReference type="ChEBI" id="CHEBI:60344"/>
    </cofactor>
</comment>
<dbReference type="InterPro" id="IPR006593">
    <property type="entry name" value="Cyt_b561/ferric_Rdtase_TM"/>
</dbReference>
<evidence type="ECO:0000256" key="1">
    <source>
        <dbReference type="ARBA" id="ARBA00001970"/>
    </source>
</evidence>
<proteinExistence type="predicted"/>
<sequence>MGFLSHSAGLVLRVLYIAWVVVILMWFSYEGLNWFDTEKKKDGGGGVVSFNFHPLFMSFAVVVLMTEAMVSYRLYEGTYGFTHSSSKRIHGGLQMVVLSFMAIGLYLVFKNHREKGIPHLYSAHSWLGIGVTILMALQLLGGILVFFVNSSSFFRQLLSFVPRVHRHVGMATYLLAMGVVLMGLQEKTTFLKGSPPCAANAFCSQIVAANILSVLAVVIATLAIALLVSEEGRPGMDPQEVPLLDAEARGRSTTI</sequence>
<comment type="subcellular location">
    <subcellularLocation>
        <location evidence="2">Membrane</location>
        <topology evidence="2">Multi-pass membrane protein</topology>
    </subcellularLocation>
</comment>
<evidence type="ECO:0000256" key="9">
    <source>
        <dbReference type="ARBA" id="ARBA00023004"/>
    </source>
</evidence>
<feature type="transmembrane region" description="Helical" evidence="11">
    <location>
        <begin position="12"/>
        <end position="29"/>
    </location>
</feature>
<evidence type="ECO:0000256" key="3">
    <source>
        <dbReference type="ARBA" id="ARBA00022448"/>
    </source>
</evidence>
<feature type="transmembrane region" description="Helical" evidence="11">
    <location>
        <begin position="49"/>
        <end position="70"/>
    </location>
</feature>
<keyword evidence="9" id="KW-0408">Iron</keyword>
<dbReference type="SMART" id="SM00665">
    <property type="entry name" value="B561"/>
    <property type="match status" value="1"/>
</dbReference>
<dbReference type="GO" id="GO:0016020">
    <property type="term" value="C:membrane"/>
    <property type="evidence" value="ECO:0007669"/>
    <property type="project" value="UniProtKB-SubCell"/>
</dbReference>
<dbReference type="GO" id="GO:0046872">
    <property type="term" value="F:metal ion binding"/>
    <property type="evidence" value="ECO:0007669"/>
    <property type="project" value="UniProtKB-KW"/>
</dbReference>
<keyword evidence="5 11" id="KW-0812">Transmembrane</keyword>
<organism evidence="13">
    <name type="scientific">Pyramimonas obovata</name>
    <dbReference type="NCBI Taxonomy" id="1411642"/>
    <lineage>
        <taxon>Eukaryota</taxon>
        <taxon>Viridiplantae</taxon>
        <taxon>Chlorophyta</taxon>
        <taxon>Pyramimonadophyceae</taxon>
        <taxon>Pyramimonadales</taxon>
        <taxon>Pyramimonadaceae</taxon>
        <taxon>Pyramimonas</taxon>
        <taxon>Pyramimonas incertae sedis</taxon>
    </lineage>
</organism>
<dbReference type="Gene3D" id="1.20.120.1770">
    <property type="match status" value="1"/>
</dbReference>
<feature type="transmembrane region" description="Helical" evidence="11">
    <location>
        <begin position="129"/>
        <end position="148"/>
    </location>
</feature>
<evidence type="ECO:0000256" key="11">
    <source>
        <dbReference type="SAM" id="Phobius"/>
    </source>
</evidence>
<evidence type="ECO:0000256" key="2">
    <source>
        <dbReference type="ARBA" id="ARBA00004141"/>
    </source>
</evidence>
<keyword evidence="4" id="KW-0349">Heme</keyword>
<keyword evidence="10 11" id="KW-0472">Membrane</keyword>
<gene>
    <name evidence="13" type="ORF">POBO1169_LOCUS11145</name>
</gene>
<evidence type="ECO:0000259" key="12">
    <source>
        <dbReference type="PROSITE" id="PS50939"/>
    </source>
</evidence>
<evidence type="ECO:0000256" key="5">
    <source>
        <dbReference type="ARBA" id="ARBA00022692"/>
    </source>
</evidence>
<evidence type="ECO:0000256" key="6">
    <source>
        <dbReference type="ARBA" id="ARBA00022723"/>
    </source>
</evidence>
<name>A0A7S0RAL2_9CHLO</name>
<feature type="transmembrane region" description="Helical" evidence="11">
    <location>
        <begin position="168"/>
        <end position="185"/>
    </location>
</feature>
<dbReference type="InterPro" id="IPR043205">
    <property type="entry name" value="CYB561/CYBRD1-like"/>
</dbReference>
<evidence type="ECO:0000256" key="8">
    <source>
        <dbReference type="ARBA" id="ARBA00022989"/>
    </source>
</evidence>
<dbReference type="CDD" id="cd08554">
    <property type="entry name" value="Cyt_b561"/>
    <property type="match status" value="1"/>
</dbReference>
<dbReference type="PANTHER" id="PTHR10106:SF0">
    <property type="entry name" value="LD36721P"/>
    <property type="match status" value="1"/>
</dbReference>
<keyword evidence="7" id="KW-0249">Electron transport</keyword>
<keyword evidence="3" id="KW-0813">Transport</keyword>
<evidence type="ECO:0000256" key="7">
    <source>
        <dbReference type="ARBA" id="ARBA00022982"/>
    </source>
</evidence>
<feature type="transmembrane region" description="Helical" evidence="11">
    <location>
        <begin position="91"/>
        <end position="109"/>
    </location>
</feature>
<keyword evidence="6" id="KW-0479">Metal-binding</keyword>
<feature type="domain" description="Cytochrome b561" evidence="12">
    <location>
        <begin position="11"/>
        <end position="228"/>
    </location>
</feature>
<feature type="transmembrane region" description="Helical" evidence="11">
    <location>
        <begin position="205"/>
        <end position="228"/>
    </location>
</feature>
<accession>A0A7S0RAL2</accession>
<protein>
    <recommendedName>
        <fullName evidence="12">Cytochrome b561 domain-containing protein</fullName>
    </recommendedName>
</protein>
<dbReference type="PANTHER" id="PTHR10106">
    <property type="entry name" value="CYTOCHROME B561-RELATED"/>
    <property type="match status" value="1"/>
</dbReference>
<reference evidence="13" key="1">
    <citation type="submission" date="2021-01" db="EMBL/GenBank/DDBJ databases">
        <authorList>
            <person name="Corre E."/>
            <person name="Pelletier E."/>
            <person name="Niang G."/>
            <person name="Scheremetjew M."/>
            <person name="Finn R."/>
            <person name="Kale V."/>
            <person name="Holt S."/>
            <person name="Cochrane G."/>
            <person name="Meng A."/>
            <person name="Brown T."/>
            <person name="Cohen L."/>
        </authorList>
    </citation>
    <scope>NUCLEOTIDE SEQUENCE</scope>
    <source>
        <strain evidence="13">CCMP722</strain>
    </source>
</reference>
<keyword evidence="8 11" id="KW-1133">Transmembrane helix</keyword>